<keyword evidence="1" id="KW-0227">DNA damage</keyword>
<keyword evidence="1" id="KW-0347">Helicase</keyword>
<dbReference type="GO" id="GO:0005524">
    <property type="term" value="F:ATP binding"/>
    <property type="evidence" value="ECO:0007669"/>
    <property type="project" value="UniProtKB-KW"/>
</dbReference>
<comment type="catalytic activity">
    <reaction evidence="1">
        <text>ATP + H2O = ADP + phosphate + H(+)</text>
        <dbReference type="Rhea" id="RHEA:13065"/>
        <dbReference type="ChEBI" id="CHEBI:15377"/>
        <dbReference type="ChEBI" id="CHEBI:15378"/>
        <dbReference type="ChEBI" id="CHEBI:30616"/>
        <dbReference type="ChEBI" id="CHEBI:43474"/>
        <dbReference type="ChEBI" id="CHEBI:456216"/>
        <dbReference type="EC" id="5.6.2.3"/>
    </reaction>
</comment>
<accession>A0AAP0S7D3</accession>
<dbReference type="Gene3D" id="3.40.50.300">
    <property type="entry name" value="P-loop containing nucleotide triphosphate hydrolases"/>
    <property type="match status" value="1"/>
</dbReference>
<keyword evidence="1" id="KW-0067">ATP-binding</keyword>
<comment type="caution">
    <text evidence="4">The sequence shown here is derived from an EMBL/GenBank/DDBJ whole genome shotgun (WGS) entry which is preliminary data.</text>
</comment>
<dbReference type="Proteomes" id="UP001415857">
    <property type="component" value="Unassembled WGS sequence"/>
</dbReference>
<keyword evidence="1" id="KW-0547">Nucleotide-binding</keyword>
<sequence length="439" mass="50648">MLTQWFKANEKHPDARNLTYVEFPRFWVWKSEIKKWTMRLSGNMIGRLPFAHPTSGERYYFRMLLHIVRGATCYKDLRTVDGVEYLTFKDACIALGLLHDDNEWSEALLEANTWASANQLRHIFSTMLMFCEVTNPCDLWAKFWEIFVDDLHLRLRRELGNMVLELPYDELKNMALYEIENILNKSSRSLREFPSMPFPMLRERHVIVNKLIREELSYDANSLLQEFQMLYVKLNTKQLLVFDSVMHACTNNLGGLYFVYGSGGIGKTFLWQTIIAKLRSEQKIVLAVASSRIASLLLPGGRTAHSCFKIPINLHESSTCSISMQSPLAELIQKAHLIIWDEAPMIHRYAFKAVDRTFRDLMKFNGPHASDRAFGGKAVLLGGDFRQLLPVVPKKGREGIVAAHFIDRIFGQNVMFFVSLLTCVFHLINLLHYTCQIIG</sequence>
<comment type="similarity">
    <text evidence="1">Belongs to the helicase family.</text>
</comment>
<evidence type="ECO:0000313" key="5">
    <source>
        <dbReference type="Proteomes" id="UP001415857"/>
    </source>
</evidence>
<dbReference type="InterPro" id="IPR027417">
    <property type="entry name" value="P-loop_NTPase"/>
</dbReference>
<evidence type="ECO:0000256" key="2">
    <source>
        <dbReference type="SAM" id="Phobius"/>
    </source>
</evidence>
<keyword evidence="2" id="KW-0812">Transmembrane</keyword>
<evidence type="ECO:0000259" key="3">
    <source>
        <dbReference type="Pfam" id="PF05970"/>
    </source>
</evidence>
<dbReference type="Pfam" id="PF05970">
    <property type="entry name" value="PIF1"/>
    <property type="match status" value="1"/>
</dbReference>
<keyword evidence="1" id="KW-0234">DNA repair</keyword>
<dbReference type="GO" id="GO:0006310">
    <property type="term" value="P:DNA recombination"/>
    <property type="evidence" value="ECO:0007669"/>
    <property type="project" value="UniProtKB-KW"/>
</dbReference>
<feature type="domain" description="DNA helicase Pif1-like DEAD-box helicase" evidence="3">
    <location>
        <begin position="233"/>
        <end position="405"/>
    </location>
</feature>
<keyword evidence="1" id="KW-0378">Hydrolase</keyword>
<gene>
    <name evidence="4" type="ORF">L1049_020332</name>
</gene>
<dbReference type="PANTHER" id="PTHR10492:SF90">
    <property type="entry name" value="ATP-DEPENDENT DNA HELICASE"/>
    <property type="match status" value="1"/>
</dbReference>
<dbReference type="GO" id="GO:0016787">
    <property type="term" value="F:hydrolase activity"/>
    <property type="evidence" value="ECO:0007669"/>
    <property type="project" value="UniProtKB-KW"/>
</dbReference>
<keyword evidence="1" id="KW-0233">DNA recombination</keyword>
<dbReference type="PANTHER" id="PTHR10492">
    <property type="match status" value="1"/>
</dbReference>
<proteinExistence type="inferred from homology"/>
<evidence type="ECO:0000313" key="4">
    <source>
        <dbReference type="EMBL" id="KAK9292365.1"/>
    </source>
</evidence>
<dbReference type="GO" id="GO:0000723">
    <property type="term" value="P:telomere maintenance"/>
    <property type="evidence" value="ECO:0007669"/>
    <property type="project" value="InterPro"/>
</dbReference>
<keyword evidence="5" id="KW-1185">Reference proteome</keyword>
<comment type="cofactor">
    <cofactor evidence="1">
        <name>Mg(2+)</name>
        <dbReference type="ChEBI" id="CHEBI:18420"/>
    </cofactor>
</comment>
<evidence type="ECO:0000256" key="1">
    <source>
        <dbReference type="RuleBase" id="RU363044"/>
    </source>
</evidence>
<reference evidence="4 5" key="1">
    <citation type="journal article" date="2024" name="Plant J.">
        <title>Genome sequences and population genomics reveal climatic adaptation and genomic divergence between two closely related sweetgum species.</title>
        <authorList>
            <person name="Xu W.Q."/>
            <person name="Ren C.Q."/>
            <person name="Zhang X.Y."/>
            <person name="Comes H.P."/>
            <person name="Liu X.H."/>
            <person name="Li Y.G."/>
            <person name="Kettle C.J."/>
            <person name="Jalonen R."/>
            <person name="Gaisberger H."/>
            <person name="Ma Y.Z."/>
            <person name="Qiu Y.X."/>
        </authorList>
    </citation>
    <scope>NUCLEOTIDE SEQUENCE [LARGE SCALE GENOMIC DNA]</scope>
    <source>
        <strain evidence="4">Hangzhou</strain>
    </source>
</reference>
<feature type="transmembrane region" description="Helical" evidence="2">
    <location>
        <begin position="414"/>
        <end position="433"/>
    </location>
</feature>
<dbReference type="InterPro" id="IPR010285">
    <property type="entry name" value="DNA_helicase_pif1-like_DEAD"/>
</dbReference>
<dbReference type="AlphaFoldDB" id="A0AAP0S7D3"/>
<name>A0AAP0S7D3_LIQFO</name>
<dbReference type="GO" id="GO:0006281">
    <property type="term" value="P:DNA repair"/>
    <property type="evidence" value="ECO:0007669"/>
    <property type="project" value="UniProtKB-KW"/>
</dbReference>
<dbReference type="SUPFAM" id="SSF52540">
    <property type="entry name" value="P-loop containing nucleoside triphosphate hydrolases"/>
    <property type="match status" value="1"/>
</dbReference>
<organism evidence="4 5">
    <name type="scientific">Liquidambar formosana</name>
    <name type="common">Formosan gum</name>
    <dbReference type="NCBI Taxonomy" id="63359"/>
    <lineage>
        <taxon>Eukaryota</taxon>
        <taxon>Viridiplantae</taxon>
        <taxon>Streptophyta</taxon>
        <taxon>Embryophyta</taxon>
        <taxon>Tracheophyta</taxon>
        <taxon>Spermatophyta</taxon>
        <taxon>Magnoliopsida</taxon>
        <taxon>eudicotyledons</taxon>
        <taxon>Gunneridae</taxon>
        <taxon>Pentapetalae</taxon>
        <taxon>Saxifragales</taxon>
        <taxon>Altingiaceae</taxon>
        <taxon>Liquidambar</taxon>
    </lineage>
</organism>
<keyword evidence="2" id="KW-1133">Transmembrane helix</keyword>
<dbReference type="EMBL" id="JBBPBK010000001">
    <property type="protein sequence ID" value="KAK9292365.1"/>
    <property type="molecule type" value="Genomic_DNA"/>
</dbReference>
<keyword evidence="2" id="KW-0472">Membrane</keyword>
<protein>
    <recommendedName>
        <fullName evidence="1">ATP-dependent DNA helicase</fullName>
        <ecNumber evidence="1">5.6.2.3</ecNumber>
    </recommendedName>
</protein>
<dbReference type="GO" id="GO:0043139">
    <property type="term" value="F:5'-3' DNA helicase activity"/>
    <property type="evidence" value="ECO:0007669"/>
    <property type="project" value="UniProtKB-EC"/>
</dbReference>
<dbReference type="EC" id="5.6.2.3" evidence="1"/>